<evidence type="ECO:0000256" key="1">
    <source>
        <dbReference type="SAM" id="SignalP"/>
    </source>
</evidence>
<protein>
    <recommendedName>
        <fullName evidence="4">Secreted protein</fullName>
    </recommendedName>
</protein>
<feature type="chain" id="PRO_5039067201" description="Secreted protein" evidence="1">
    <location>
        <begin position="22"/>
        <end position="79"/>
    </location>
</feature>
<evidence type="ECO:0008006" key="4">
    <source>
        <dbReference type="Google" id="ProtNLM"/>
    </source>
</evidence>
<feature type="signal peptide" evidence="1">
    <location>
        <begin position="1"/>
        <end position="21"/>
    </location>
</feature>
<accession>A0A9D4CJN0</accession>
<evidence type="ECO:0000313" key="2">
    <source>
        <dbReference type="EMBL" id="KAH3725864.1"/>
    </source>
</evidence>
<dbReference type="AlphaFoldDB" id="A0A9D4CJN0"/>
<keyword evidence="3" id="KW-1185">Reference proteome</keyword>
<gene>
    <name evidence="2" type="ORF">DPMN_051716</name>
</gene>
<reference evidence="2" key="1">
    <citation type="journal article" date="2019" name="bioRxiv">
        <title>The Genome of the Zebra Mussel, Dreissena polymorpha: A Resource for Invasive Species Research.</title>
        <authorList>
            <person name="McCartney M.A."/>
            <person name="Auch B."/>
            <person name="Kono T."/>
            <person name="Mallez S."/>
            <person name="Zhang Y."/>
            <person name="Obille A."/>
            <person name="Becker A."/>
            <person name="Abrahante J.E."/>
            <person name="Garbe J."/>
            <person name="Badalamenti J.P."/>
            <person name="Herman A."/>
            <person name="Mangelson H."/>
            <person name="Liachko I."/>
            <person name="Sullivan S."/>
            <person name="Sone E.D."/>
            <person name="Koren S."/>
            <person name="Silverstein K.A.T."/>
            <person name="Beckman K.B."/>
            <person name="Gohl D.M."/>
        </authorList>
    </citation>
    <scope>NUCLEOTIDE SEQUENCE</scope>
    <source>
        <strain evidence="2">Duluth1</strain>
        <tissue evidence="2">Whole animal</tissue>
    </source>
</reference>
<comment type="caution">
    <text evidence="2">The sequence shown here is derived from an EMBL/GenBank/DDBJ whole genome shotgun (WGS) entry which is preliminary data.</text>
</comment>
<proteinExistence type="predicted"/>
<name>A0A9D4CJN0_DREPO</name>
<evidence type="ECO:0000313" key="3">
    <source>
        <dbReference type="Proteomes" id="UP000828390"/>
    </source>
</evidence>
<keyword evidence="1" id="KW-0732">Signal</keyword>
<organism evidence="2 3">
    <name type="scientific">Dreissena polymorpha</name>
    <name type="common">Zebra mussel</name>
    <name type="synonym">Mytilus polymorpha</name>
    <dbReference type="NCBI Taxonomy" id="45954"/>
    <lineage>
        <taxon>Eukaryota</taxon>
        <taxon>Metazoa</taxon>
        <taxon>Spiralia</taxon>
        <taxon>Lophotrochozoa</taxon>
        <taxon>Mollusca</taxon>
        <taxon>Bivalvia</taxon>
        <taxon>Autobranchia</taxon>
        <taxon>Heteroconchia</taxon>
        <taxon>Euheterodonta</taxon>
        <taxon>Imparidentia</taxon>
        <taxon>Neoheterodontei</taxon>
        <taxon>Myida</taxon>
        <taxon>Dreissenoidea</taxon>
        <taxon>Dreissenidae</taxon>
        <taxon>Dreissena</taxon>
    </lineage>
</organism>
<sequence length="79" mass="8455">MLARFLLYASVLRACLKPTSSWLGLCSAWNTVTLPSGLHSSAPTTGSCVIDCIRVGEQIILFIGIVSTNTLPTCKGDRQ</sequence>
<dbReference type="Proteomes" id="UP000828390">
    <property type="component" value="Unassembled WGS sequence"/>
</dbReference>
<dbReference type="EMBL" id="JAIWYP010000012">
    <property type="protein sequence ID" value="KAH3725864.1"/>
    <property type="molecule type" value="Genomic_DNA"/>
</dbReference>
<reference evidence="2" key="2">
    <citation type="submission" date="2020-11" db="EMBL/GenBank/DDBJ databases">
        <authorList>
            <person name="McCartney M.A."/>
            <person name="Auch B."/>
            <person name="Kono T."/>
            <person name="Mallez S."/>
            <person name="Becker A."/>
            <person name="Gohl D.M."/>
            <person name="Silverstein K.A.T."/>
            <person name="Koren S."/>
            <person name="Bechman K.B."/>
            <person name="Herman A."/>
            <person name="Abrahante J.E."/>
            <person name="Garbe J."/>
        </authorList>
    </citation>
    <scope>NUCLEOTIDE SEQUENCE</scope>
    <source>
        <strain evidence="2">Duluth1</strain>
        <tissue evidence="2">Whole animal</tissue>
    </source>
</reference>